<feature type="compositionally biased region" description="Polar residues" evidence="1">
    <location>
        <begin position="159"/>
        <end position="168"/>
    </location>
</feature>
<name>A0A7S1KL10_9EUKA</name>
<accession>A0A7S1KL10</accession>
<sequence length="396" mass="45027">MSSSIDPTQRINQSESSSIPSLFTLSLEALRPHKSQIPLSNLPSHLQKRIIQAFCNNTQELRQLEEFNENYMRQTLGDEVTEEDFDFREAFESRWNQFCRKLNPSPRDYEQAKTEDPYAPYERLYSILKNRERERQMRLNENLIEQRQKEEKVRGRTVQMKTPSNAQQGKKRKRARSPNRGVGSMISRGGSRASSSGGSALLKKAQKSAQRFMIVGNADNPGAVSDASRNIQTGSRIVRRTVAKRNSSPRGNEPVPKNLVRSSRDATNKAPPNPIPSRMRHEIRRTQTQQQGMDPHVPPPIKVPLRKKRKINLLDDRPVSPNSQGISMFGNRPTTSSTSISAIFAPVNASSTMSRLRKSVKRGIDSKRYDDNTKQHIRKEVSKLNKMGKIPKKSAK</sequence>
<feature type="compositionally biased region" description="Low complexity" evidence="1">
    <location>
        <begin position="187"/>
        <end position="200"/>
    </location>
</feature>
<proteinExistence type="predicted"/>
<evidence type="ECO:0000256" key="1">
    <source>
        <dbReference type="SAM" id="MobiDB-lite"/>
    </source>
</evidence>
<feature type="compositionally biased region" description="Basic and acidic residues" evidence="1">
    <location>
        <begin position="145"/>
        <end position="154"/>
    </location>
</feature>
<feature type="region of interest" description="Disordered" evidence="1">
    <location>
        <begin position="358"/>
        <end position="396"/>
    </location>
</feature>
<feature type="region of interest" description="Disordered" evidence="1">
    <location>
        <begin position="218"/>
        <end position="302"/>
    </location>
</feature>
<dbReference type="AlphaFoldDB" id="A0A7S1KL10"/>
<organism evidence="2">
    <name type="scientific">Percolomonas cosmopolitus</name>
    <dbReference type="NCBI Taxonomy" id="63605"/>
    <lineage>
        <taxon>Eukaryota</taxon>
        <taxon>Discoba</taxon>
        <taxon>Heterolobosea</taxon>
        <taxon>Tetramitia</taxon>
        <taxon>Eutetramitia</taxon>
        <taxon>Percolomonadidae</taxon>
        <taxon>Percolomonas</taxon>
    </lineage>
</organism>
<protein>
    <submittedName>
        <fullName evidence="2">Uncharacterized protein</fullName>
    </submittedName>
</protein>
<evidence type="ECO:0000313" key="2">
    <source>
        <dbReference type="EMBL" id="CAD9077027.1"/>
    </source>
</evidence>
<feature type="region of interest" description="Disordered" evidence="1">
    <location>
        <begin position="315"/>
        <end position="334"/>
    </location>
</feature>
<gene>
    <name evidence="2" type="ORF">PCOS0759_LOCUS258</name>
</gene>
<reference evidence="2" key="1">
    <citation type="submission" date="2021-01" db="EMBL/GenBank/DDBJ databases">
        <authorList>
            <person name="Corre E."/>
            <person name="Pelletier E."/>
            <person name="Niang G."/>
            <person name="Scheremetjew M."/>
            <person name="Finn R."/>
            <person name="Kale V."/>
            <person name="Holt S."/>
            <person name="Cochrane G."/>
            <person name="Meng A."/>
            <person name="Brown T."/>
            <person name="Cohen L."/>
        </authorList>
    </citation>
    <scope>NUCLEOTIDE SEQUENCE</scope>
    <source>
        <strain evidence="2">WS</strain>
    </source>
</reference>
<feature type="compositionally biased region" description="Basic and acidic residues" evidence="1">
    <location>
        <begin position="362"/>
        <end position="383"/>
    </location>
</feature>
<feature type="region of interest" description="Disordered" evidence="1">
    <location>
        <begin position="145"/>
        <end position="204"/>
    </location>
</feature>
<dbReference type="EMBL" id="HBGD01000333">
    <property type="protein sequence ID" value="CAD9077027.1"/>
    <property type="molecule type" value="Transcribed_RNA"/>
</dbReference>